<evidence type="ECO:0000313" key="3">
    <source>
        <dbReference type="Proteomes" id="UP001175000"/>
    </source>
</evidence>
<dbReference type="AlphaFoldDB" id="A0AA40BTR8"/>
<dbReference type="Proteomes" id="UP001175000">
    <property type="component" value="Unassembled WGS sequence"/>
</dbReference>
<keyword evidence="1" id="KW-0472">Membrane</keyword>
<comment type="caution">
    <text evidence="2">The sequence shown here is derived from an EMBL/GenBank/DDBJ whole genome shotgun (WGS) entry which is preliminary data.</text>
</comment>
<organism evidence="2 3">
    <name type="scientific">Immersiella caudata</name>
    <dbReference type="NCBI Taxonomy" id="314043"/>
    <lineage>
        <taxon>Eukaryota</taxon>
        <taxon>Fungi</taxon>
        <taxon>Dikarya</taxon>
        <taxon>Ascomycota</taxon>
        <taxon>Pezizomycotina</taxon>
        <taxon>Sordariomycetes</taxon>
        <taxon>Sordariomycetidae</taxon>
        <taxon>Sordariales</taxon>
        <taxon>Lasiosphaeriaceae</taxon>
        <taxon>Immersiella</taxon>
    </lineage>
</organism>
<reference evidence="2" key="1">
    <citation type="submission" date="2023-06" db="EMBL/GenBank/DDBJ databases">
        <title>Genome-scale phylogeny and comparative genomics of the fungal order Sordariales.</title>
        <authorList>
            <consortium name="Lawrence Berkeley National Laboratory"/>
            <person name="Hensen N."/>
            <person name="Bonometti L."/>
            <person name="Westerberg I."/>
            <person name="Brannstrom I.O."/>
            <person name="Guillou S."/>
            <person name="Cros-Aarteil S."/>
            <person name="Calhoun S."/>
            <person name="Haridas S."/>
            <person name="Kuo A."/>
            <person name="Mondo S."/>
            <person name="Pangilinan J."/>
            <person name="Riley R."/>
            <person name="Labutti K."/>
            <person name="Andreopoulos B."/>
            <person name="Lipzen A."/>
            <person name="Chen C."/>
            <person name="Yanf M."/>
            <person name="Daum C."/>
            <person name="Ng V."/>
            <person name="Clum A."/>
            <person name="Steindorff A."/>
            <person name="Ohm R."/>
            <person name="Martin F."/>
            <person name="Silar P."/>
            <person name="Natvig D."/>
            <person name="Lalanne C."/>
            <person name="Gautier V."/>
            <person name="Ament-Velasquez S.L."/>
            <person name="Kruys A."/>
            <person name="Hutchinson M.I."/>
            <person name="Powell A.J."/>
            <person name="Barry K."/>
            <person name="Miller A.N."/>
            <person name="Grigoriev I.V."/>
            <person name="Debuchy R."/>
            <person name="Gladieux P."/>
            <person name="Thoren M.H."/>
            <person name="Johannesson H."/>
        </authorList>
    </citation>
    <scope>NUCLEOTIDE SEQUENCE</scope>
    <source>
        <strain evidence="2">CBS 606.72</strain>
    </source>
</reference>
<sequence>MSFGERTRSSNDNAPRRRSPRLMLMSLDLGGIALAKEFRDGRLPLFANPHVGVSIAPLSYLYHGNGGRIVWIGLAVLSVGLLWVKQGRFFLLCARLMMMLDWMGGWVCVVLGWGLEGILGWDSFPDGLSQHDE</sequence>
<gene>
    <name evidence="2" type="ORF">B0T14DRAFT_526048</name>
</gene>
<feature type="transmembrane region" description="Helical" evidence="1">
    <location>
        <begin position="96"/>
        <end position="115"/>
    </location>
</feature>
<accession>A0AA40BTR8</accession>
<protein>
    <submittedName>
        <fullName evidence="2">Uncharacterized protein</fullName>
    </submittedName>
</protein>
<evidence type="ECO:0000256" key="1">
    <source>
        <dbReference type="SAM" id="Phobius"/>
    </source>
</evidence>
<keyword evidence="1" id="KW-1133">Transmembrane helix</keyword>
<dbReference type="EMBL" id="JAULSU010000006">
    <property type="protein sequence ID" value="KAK0613343.1"/>
    <property type="molecule type" value="Genomic_DNA"/>
</dbReference>
<feature type="transmembrane region" description="Helical" evidence="1">
    <location>
        <begin position="68"/>
        <end position="84"/>
    </location>
</feature>
<proteinExistence type="predicted"/>
<name>A0AA40BTR8_9PEZI</name>
<evidence type="ECO:0000313" key="2">
    <source>
        <dbReference type="EMBL" id="KAK0613343.1"/>
    </source>
</evidence>
<keyword evidence="1" id="KW-0812">Transmembrane</keyword>
<keyword evidence="3" id="KW-1185">Reference proteome</keyword>